<accession>A0ABX0XK75</accession>
<proteinExistence type="predicted"/>
<keyword evidence="3" id="KW-1185">Reference proteome</keyword>
<dbReference type="InterPro" id="IPR007047">
    <property type="entry name" value="Flp_Fap"/>
</dbReference>
<dbReference type="Pfam" id="PF04964">
    <property type="entry name" value="Flp_Fap"/>
    <property type="match status" value="1"/>
</dbReference>
<dbReference type="RefSeq" id="WP_167953531.1">
    <property type="nucleotide sequence ID" value="NZ_JAATJE010000001.1"/>
</dbReference>
<organism evidence="2 3">
    <name type="scientific">Sphingomonas jejuensis</name>
    <dbReference type="NCBI Taxonomy" id="904715"/>
    <lineage>
        <taxon>Bacteria</taxon>
        <taxon>Pseudomonadati</taxon>
        <taxon>Pseudomonadota</taxon>
        <taxon>Alphaproteobacteria</taxon>
        <taxon>Sphingomonadales</taxon>
        <taxon>Sphingomonadaceae</taxon>
        <taxon>Sphingomonas</taxon>
    </lineage>
</organism>
<protein>
    <submittedName>
        <fullName evidence="2">Pilus assembly protein Flp/PilA</fullName>
    </submittedName>
</protein>
<evidence type="ECO:0000313" key="2">
    <source>
        <dbReference type="EMBL" id="NJC33563.1"/>
    </source>
</evidence>
<keyword evidence="1" id="KW-1133">Transmembrane helix</keyword>
<comment type="caution">
    <text evidence="2">The sequence shown here is derived from an EMBL/GenBank/DDBJ whole genome shotgun (WGS) entry which is preliminary data.</text>
</comment>
<feature type="transmembrane region" description="Helical" evidence="1">
    <location>
        <begin position="21"/>
        <end position="41"/>
    </location>
</feature>
<name>A0ABX0XK75_9SPHN</name>
<evidence type="ECO:0000256" key="1">
    <source>
        <dbReference type="SAM" id="Phobius"/>
    </source>
</evidence>
<keyword evidence="1" id="KW-0812">Transmembrane</keyword>
<gene>
    <name evidence="2" type="ORF">GGR88_001037</name>
</gene>
<dbReference type="EMBL" id="JAATJE010000001">
    <property type="protein sequence ID" value="NJC33563.1"/>
    <property type="molecule type" value="Genomic_DNA"/>
</dbReference>
<sequence>MALIRALLRDRKGATAIEYGFLIALVALGLVTALTSIGSTVSNTMDSANAGFTRAD</sequence>
<dbReference type="Proteomes" id="UP000734218">
    <property type="component" value="Unassembled WGS sequence"/>
</dbReference>
<reference evidence="2 3" key="1">
    <citation type="submission" date="2020-03" db="EMBL/GenBank/DDBJ databases">
        <title>Genomic Encyclopedia of Type Strains, Phase IV (KMG-IV): sequencing the most valuable type-strain genomes for metagenomic binning, comparative biology and taxonomic classification.</title>
        <authorList>
            <person name="Goeker M."/>
        </authorList>
    </citation>
    <scope>NUCLEOTIDE SEQUENCE [LARGE SCALE GENOMIC DNA]</scope>
    <source>
        <strain evidence="2 3">DSM 27651</strain>
    </source>
</reference>
<keyword evidence="1" id="KW-0472">Membrane</keyword>
<evidence type="ECO:0000313" key="3">
    <source>
        <dbReference type="Proteomes" id="UP000734218"/>
    </source>
</evidence>